<evidence type="ECO:0000313" key="2">
    <source>
        <dbReference type="EMBL" id="NLR74399.1"/>
    </source>
</evidence>
<protein>
    <submittedName>
        <fullName evidence="2">Uncharacterized protein</fullName>
    </submittedName>
</protein>
<proteinExistence type="predicted"/>
<comment type="caution">
    <text evidence="2">The sequence shown here is derived from an EMBL/GenBank/DDBJ whole genome shotgun (WGS) entry which is preliminary data.</text>
</comment>
<keyword evidence="3" id="KW-1185">Reference proteome</keyword>
<gene>
    <name evidence="2" type="ORF">HF682_04425</name>
</gene>
<dbReference type="EMBL" id="JABAIM010000001">
    <property type="protein sequence ID" value="NLR74399.1"/>
    <property type="molecule type" value="Genomic_DNA"/>
</dbReference>
<feature type="transmembrane region" description="Helical" evidence="1">
    <location>
        <begin position="87"/>
        <end position="104"/>
    </location>
</feature>
<accession>A0A847SAP0</accession>
<keyword evidence="1" id="KW-1133">Transmembrane helix</keyword>
<feature type="transmembrane region" description="Helical" evidence="1">
    <location>
        <begin position="124"/>
        <end position="144"/>
    </location>
</feature>
<evidence type="ECO:0000256" key="1">
    <source>
        <dbReference type="SAM" id="Phobius"/>
    </source>
</evidence>
<dbReference type="AlphaFoldDB" id="A0A847SAP0"/>
<keyword evidence="1" id="KW-0472">Membrane</keyword>
<evidence type="ECO:0000313" key="3">
    <source>
        <dbReference type="Proteomes" id="UP000587991"/>
    </source>
</evidence>
<dbReference type="RefSeq" id="WP_168876016.1">
    <property type="nucleotide sequence ID" value="NZ_JABAIM010000001.1"/>
</dbReference>
<organism evidence="2 3">
    <name type="scientific">Leeia aquatica</name>
    <dbReference type="NCBI Taxonomy" id="2725557"/>
    <lineage>
        <taxon>Bacteria</taxon>
        <taxon>Pseudomonadati</taxon>
        <taxon>Pseudomonadota</taxon>
        <taxon>Betaproteobacteria</taxon>
        <taxon>Neisseriales</taxon>
        <taxon>Leeiaceae</taxon>
        <taxon>Leeia</taxon>
    </lineage>
</organism>
<dbReference type="Proteomes" id="UP000587991">
    <property type="component" value="Unassembled WGS sequence"/>
</dbReference>
<reference evidence="2 3" key="1">
    <citation type="submission" date="2020-04" db="EMBL/GenBank/DDBJ databases">
        <title>Draft genome of Leeia sp. IMCC25680.</title>
        <authorList>
            <person name="Song J."/>
            <person name="Cho J.-C."/>
        </authorList>
    </citation>
    <scope>NUCLEOTIDE SEQUENCE [LARGE SCALE GENOMIC DNA]</scope>
    <source>
        <strain evidence="2 3">IMCC25680</strain>
    </source>
</reference>
<name>A0A847SAP0_9NEIS</name>
<feature type="transmembrane region" description="Helical" evidence="1">
    <location>
        <begin position="54"/>
        <end position="75"/>
    </location>
</feature>
<keyword evidence="1" id="KW-0812">Transmembrane</keyword>
<sequence>MSTFPPRLGRRLTLLALGLLLHVGSVLAHAWLTFADVLASGESSWPDDPARSEIMLGGALCALVTAVMFALLIWSVRRWLSPSLARWLLLPAYALLWLLSAYWVTDAYVVLLGNTWLPVEVLALILSTGHATLPALLINGLLLYRWLSQPRSGGPC</sequence>